<dbReference type="Proteomes" id="UP001595453">
    <property type="component" value="Unassembled WGS sequence"/>
</dbReference>
<feature type="transmembrane region" description="Helical" evidence="6">
    <location>
        <begin position="265"/>
        <end position="281"/>
    </location>
</feature>
<proteinExistence type="inferred from homology"/>
<feature type="domain" description="EamA" evidence="7">
    <location>
        <begin position="8"/>
        <end position="136"/>
    </location>
</feature>
<dbReference type="InterPro" id="IPR050638">
    <property type="entry name" value="AA-Vitamin_Transporters"/>
</dbReference>
<name>A0ABV7CMF3_9GAMM</name>
<dbReference type="SUPFAM" id="SSF103481">
    <property type="entry name" value="Multidrug resistance efflux transporter EmrE"/>
    <property type="match status" value="2"/>
</dbReference>
<dbReference type="InterPro" id="IPR000620">
    <property type="entry name" value="EamA_dom"/>
</dbReference>
<keyword evidence="4 6" id="KW-1133">Transmembrane helix</keyword>
<dbReference type="Gene3D" id="1.10.3730.20">
    <property type="match status" value="2"/>
</dbReference>
<keyword evidence="3 6" id="KW-0812">Transmembrane</keyword>
<dbReference type="PANTHER" id="PTHR32322:SF2">
    <property type="entry name" value="EAMA DOMAIN-CONTAINING PROTEIN"/>
    <property type="match status" value="1"/>
</dbReference>
<evidence type="ECO:0000256" key="3">
    <source>
        <dbReference type="ARBA" id="ARBA00022692"/>
    </source>
</evidence>
<feature type="transmembrane region" description="Helical" evidence="6">
    <location>
        <begin position="93"/>
        <end position="113"/>
    </location>
</feature>
<evidence type="ECO:0000256" key="5">
    <source>
        <dbReference type="ARBA" id="ARBA00023136"/>
    </source>
</evidence>
<comment type="similarity">
    <text evidence="2">Belongs to the EamA transporter family.</text>
</comment>
<keyword evidence="9" id="KW-1185">Reference proteome</keyword>
<dbReference type="InterPro" id="IPR037185">
    <property type="entry name" value="EmrE-like"/>
</dbReference>
<evidence type="ECO:0000256" key="4">
    <source>
        <dbReference type="ARBA" id="ARBA00022989"/>
    </source>
</evidence>
<evidence type="ECO:0000313" key="9">
    <source>
        <dbReference type="Proteomes" id="UP001595453"/>
    </source>
</evidence>
<gene>
    <name evidence="8" type="ORF">ACFOEE_14325</name>
</gene>
<sequence length="302" mass="32566">MSNRALLFWMMVASLAPIIWGSTYIVTTQLLVENKPLVASMLRALPAGILLLLFSRQLPSGIWWFRAIVLGVLNIGGFFYCLFYAAYLLPGGVAALVMSCQPIIVMLLGTLVLNNKLLPRQFIACVVAAIGVALLVIKPHSSLSFPGIIAGLSGAALMATGIVFTKKWGKPQDVSLPTFTGWQLVVGGLFLLPFALLQEGMPTHFTIKNIIGYSYLSLVGALLAYVLWFKAIEKLPVVTVSFISFASPIAATLLGYLILDEKLNALQLLGAGVIIFAIIISQQQLLKRSTTTQPDALSSAKN</sequence>
<accession>A0ABV7CMF3</accession>
<evidence type="ECO:0000256" key="6">
    <source>
        <dbReference type="SAM" id="Phobius"/>
    </source>
</evidence>
<feature type="domain" description="EamA" evidence="7">
    <location>
        <begin position="146"/>
        <end position="280"/>
    </location>
</feature>
<organism evidence="8 9">
    <name type="scientific">Pseudoalteromonas fenneropenaei</name>
    <dbReference type="NCBI Taxonomy" id="1737459"/>
    <lineage>
        <taxon>Bacteria</taxon>
        <taxon>Pseudomonadati</taxon>
        <taxon>Pseudomonadota</taxon>
        <taxon>Gammaproteobacteria</taxon>
        <taxon>Alteromonadales</taxon>
        <taxon>Pseudoalteromonadaceae</taxon>
        <taxon>Pseudoalteromonas</taxon>
    </lineage>
</organism>
<feature type="transmembrane region" description="Helical" evidence="6">
    <location>
        <begin position="120"/>
        <end position="137"/>
    </location>
</feature>
<comment type="caution">
    <text evidence="8">The sequence shown here is derived from an EMBL/GenBank/DDBJ whole genome shotgun (WGS) entry which is preliminary data.</text>
</comment>
<protein>
    <submittedName>
        <fullName evidence="8">EamA family transporter</fullName>
    </submittedName>
</protein>
<feature type="transmembrane region" description="Helical" evidence="6">
    <location>
        <begin position="210"/>
        <end position="228"/>
    </location>
</feature>
<feature type="transmembrane region" description="Helical" evidence="6">
    <location>
        <begin position="143"/>
        <end position="164"/>
    </location>
</feature>
<reference evidence="9" key="1">
    <citation type="journal article" date="2019" name="Int. J. Syst. Evol. Microbiol.">
        <title>The Global Catalogue of Microorganisms (GCM) 10K type strain sequencing project: providing services to taxonomists for standard genome sequencing and annotation.</title>
        <authorList>
            <consortium name="The Broad Institute Genomics Platform"/>
            <consortium name="The Broad Institute Genome Sequencing Center for Infectious Disease"/>
            <person name="Wu L."/>
            <person name="Ma J."/>
        </authorList>
    </citation>
    <scope>NUCLEOTIDE SEQUENCE [LARGE SCALE GENOMIC DNA]</scope>
    <source>
        <strain evidence="9">KCTC 42730</strain>
    </source>
</reference>
<dbReference type="EMBL" id="JBHRSD010000026">
    <property type="protein sequence ID" value="MFC3033698.1"/>
    <property type="molecule type" value="Genomic_DNA"/>
</dbReference>
<feature type="transmembrane region" description="Helical" evidence="6">
    <location>
        <begin position="235"/>
        <end position="259"/>
    </location>
</feature>
<evidence type="ECO:0000256" key="2">
    <source>
        <dbReference type="ARBA" id="ARBA00007362"/>
    </source>
</evidence>
<feature type="transmembrane region" description="Helical" evidence="6">
    <location>
        <begin position="176"/>
        <end position="198"/>
    </location>
</feature>
<evidence type="ECO:0000259" key="7">
    <source>
        <dbReference type="Pfam" id="PF00892"/>
    </source>
</evidence>
<dbReference type="Pfam" id="PF00892">
    <property type="entry name" value="EamA"/>
    <property type="match status" value="2"/>
</dbReference>
<feature type="transmembrane region" description="Helical" evidence="6">
    <location>
        <begin position="67"/>
        <end position="87"/>
    </location>
</feature>
<dbReference type="RefSeq" id="WP_377125575.1">
    <property type="nucleotide sequence ID" value="NZ_JBHRSD010000026.1"/>
</dbReference>
<evidence type="ECO:0000313" key="8">
    <source>
        <dbReference type="EMBL" id="MFC3033698.1"/>
    </source>
</evidence>
<evidence type="ECO:0000256" key="1">
    <source>
        <dbReference type="ARBA" id="ARBA00004141"/>
    </source>
</evidence>
<comment type="subcellular location">
    <subcellularLocation>
        <location evidence="1">Membrane</location>
        <topology evidence="1">Multi-pass membrane protein</topology>
    </subcellularLocation>
</comment>
<keyword evidence="5 6" id="KW-0472">Membrane</keyword>
<dbReference type="PANTHER" id="PTHR32322">
    <property type="entry name" value="INNER MEMBRANE TRANSPORTER"/>
    <property type="match status" value="1"/>
</dbReference>